<name>A0A9J6GAG6_HAELO</name>
<dbReference type="GO" id="GO:0002218">
    <property type="term" value="P:activation of innate immune response"/>
    <property type="evidence" value="ECO:0007669"/>
    <property type="project" value="InterPro"/>
</dbReference>
<dbReference type="SUPFAM" id="SSF57756">
    <property type="entry name" value="Retrovirus zinc finger-like domains"/>
    <property type="match status" value="1"/>
</dbReference>
<keyword evidence="1" id="KW-0862">Zinc</keyword>
<accession>A0A9J6GAG6</accession>
<keyword evidence="5" id="KW-1185">Reference proteome</keyword>
<dbReference type="GO" id="GO:0003690">
    <property type="term" value="F:double-stranded DNA binding"/>
    <property type="evidence" value="ECO:0007669"/>
    <property type="project" value="InterPro"/>
</dbReference>
<gene>
    <name evidence="4" type="ORF">HPB48_008712</name>
</gene>
<dbReference type="VEuPathDB" id="VectorBase:HLOH_061010"/>
<keyword evidence="1" id="KW-0479">Metal-binding</keyword>
<dbReference type="InterPro" id="IPR042509">
    <property type="entry name" value="ZCCHC3"/>
</dbReference>
<feature type="region of interest" description="Disordered" evidence="2">
    <location>
        <begin position="333"/>
        <end position="471"/>
    </location>
</feature>
<organism evidence="4 5">
    <name type="scientific">Haemaphysalis longicornis</name>
    <name type="common">Bush tick</name>
    <dbReference type="NCBI Taxonomy" id="44386"/>
    <lineage>
        <taxon>Eukaryota</taxon>
        <taxon>Metazoa</taxon>
        <taxon>Ecdysozoa</taxon>
        <taxon>Arthropoda</taxon>
        <taxon>Chelicerata</taxon>
        <taxon>Arachnida</taxon>
        <taxon>Acari</taxon>
        <taxon>Parasitiformes</taxon>
        <taxon>Ixodida</taxon>
        <taxon>Ixodoidea</taxon>
        <taxon>Ixodidae</taxon>
        <taxon>Haemaphysalinae</taxon>
        <taxon>Haemaphysalis</taxon>
    </lineage>
</organism>
<evidence type="ECO:0000259" key="3">
    <source>
        <dbReference type="PROSITE" id="PS50158"/>
    </source>
</evidence>
<dbReference type="PANTHER" id="PTHR22639:SF3">
    <property type="entry name" value="ZINC FINGER CCHC DOMAIN-CONTAINING PROTEIN 3"/>
    <property type="match status" value="1"/>
</dbReference>
<proteinExistence type="predicted"/>
<evidence type="ECO:0000313" key="4">
    <source>
        <dbReference type="EMBL" id="KAH9371863.1"/>
    </source>
</evidence>
<keyword evidence="1" id="KW-0863">Zinc-finger</keyword>
<evidence type="ECO:0000313" key="5">
    <source>
        <dbReference type="Proteomes" id="UP000821853"/>
    </source>
</evidence>
<dbReference type="Proteomes" id="UP000821853">
    <property type="component" value="Chromosome 3"/>
</dbReference>
<dbReference type="Gene3D" id="4.10.60.10">
    <property type="entry name" value="Zinc finger, CCHC-type"/>
    <property type="match status" value="1"/>
</dbReference>
<comment type="caution">
    <text evidence="4">The sequence shown here is derived from an EMBL/GenBank/DDBJ whole genome shotgun (WGS) entry which is preliminary data.</text>
</comment>
<dbReference type="GO" id="GO:0003723">
    <property type="term" value="F:RNA binding"/>
    <property type="evidence" value="ECO:0007669"/>
    <property type="project" value="InterPro"/>
</dbReference>
<dbReference type="EMBL" id="JABSTR010000005">
    <property type="protein sequence ID" value="KAH9371863.1"/>
    <property type="molecule type" value="Genomic_DNA"/>
</dbReference>
<evidence type="ECO:0000256" key="2">
    <source>
        <dbReference type="SAM" id="MobiDB-lite"/>
    </source>
</evidence>
<sequence length="471" mass="50415">MQQDAELTALNGKIAEATDDEALEQELEGAAEYNRKVSYAIYRARFLLRNAQPNAPVASKSGIAAASAHDLTTRGFVQNADLSPPGKSETPVPSAVALTAETESPATPACPLCDSRDHKVADCRVNLSAAEKRRGCAALVAAFDAADTNITCNGRHLTVLCDLLRPADPTTPTSTPQVQAGQGALPTVVTASSGNSGETSVLLPTARAWAEVDPVRHELWVKLHWVAFSVTNETIRKIFAEYGDVKEVTSGVFRTLRAPFRQPGLLPHQLRLGSGTELVALPGRAPLCHRCRRAGHIRQECRAPRCSECHAFGHEKANCTRSYARAVGRGLESDNSELVMDEDEAEGAAEPAAPEPKTHHPEPETDADTTRKDDSKPLTAEGRAAPTADPPRQATAHEGDSAGTTKDGSERMDLEVQPSNRRHEDGPETADESNQRKPQRPWQAGRGKKNQGAATTKPKVALPGKGGTKIT</sequence>
<dbReference type="PROSITE" id="PS50158">
    <property type="entry name" value="ZF_CCHC"/>
    <property type="match status" value="1"/>
</dbReference>
<dbReference type="SMART" id="SM00343">
    <property type="entry name" value="ZnF_C2HC"/>
    <property type="match status" value="3"/>
</dbReference>
<dbReference type="InterPro" id="IPR001878">
    <property type="entry name" value="Znf_CCHC"/>
</dbReference>
<dbReference type="PANTHER" id="PTHR22639">
    <property type="entry name" value="GAG-RELATED PROTEIN"/>
    <property type="match status" value="1"/>
</dbReference>
<feature type="domain" description="CCHC-type" evidence="3">
    <location>
        <begin position="288"/>
        <end position="302"/>
    </location>
</feature>
<protein>
    <recommendedName>
        <fullName evidence="3">CCHC-type domain-containing protein</fullName>
    </recommendedName>
</protein>
<evidence type="ECO:0000256" key="1">
    <source>
        <dbReference type="PROSITE-ProRule" id="PRU00047"/>
    </source>
</evidence>
<dbReference type="InterPro" id="IPR036875">
    <property type="entry name" value="Znf_CCHC_sf"/>
</dbReference>
<feature type="compositionally biased region" description="Basic and acidic residues" evidence="2">
    <location>
        <begin position="356"/>
        <end position="376"/>
    </location>
</feature>
<dbReference type="GO" id="GO:0008270">
    <property type="term" value="F:zinc ion binding"/>
    <property type="evidence" value="ECO:0007669"/>
    <property type="project" value="UniProtKB-KW"/>
</dbReference>
<dbReference type="AlphaFoldDB" id="A0A9J6GAG6"/>
<reference evidence="4 5" key="1">
    <citation type="journal article" date="2020" name="Cell">
        <title>Large-Scale Comparative Analyses of Tick Genomes Elucidate Their Genetic Diversity and Vector Capacities.</title>
        <authorList>
            <consortium name="Tick Genome and Microbiome Consortium (TIGMIC)"/>
            <person name="Jia N."/>
            <person name="Wang J."/>
            <person name="Shi W."/>
            <person name="Du L."/>
            <person name="Sun Y."/>
            <person name="Zhan W."/>
            <person name="Jiang J.F."/>
            <person name="Wang Q."/>
            <person name="Zhang B."/>
            <person name="Ji P."/>
            <person name="Bell-Sakyi L."/>
            <person name="Cui X.M."/>
            <person name="Yuan T.T."/>
            <person name="Jiang B.G."/>
            <person name="Yang W.F."/>
            <person name="Lam T.T."/>
            <person name="Chang Q.C."/>
            <person name="Ding S.J."/>
            <person name="Wang X.J."/>
            <person name="Zhu J.G."/>
            <person name="Ruan X.D."/>
            <person name="Zhao L."/>
            <person name="Wei J.T."/>
            <person name="Ye R.Z."/>
            <person name="Que T.C."/>
            <person name="Du C.H."/>
            <person name="Zhou Y.H."/>
            <person name="Cheng J.X."/>
            <person name="Dai P.F."/>
            <person name="Guo W.B."/>
            <person name="Han X.H."/>
            <person name="Huang E.J."/>
            <person name="Li L.F."/>
            <person name="Wei W."/>
            <person name="Gao Y.C."/>
            <person name="Liu J.Z."/>
            <person name="Shao H.Z."/>
            <person name="Wang X."/>
            <person name="Wang C.C."/>
            <person name="Yang T.C."/>
            <person name="Huo Q.B."/>
            <person name="Li W."/>
            <person name="Chen H.Y."/>
            <person name="Chen S.E."/>
            <person name="Zhou L.G."/>
            <person name="Ni X.B."/>
            <person name="Tian J.H."/>
            <person name="Sheng Y."/>
            <person name="Liu T."/>
            <person name="Pan Y.S."/>
            <person name="Xia L.Y."/>
            <person name="Li J."/>
            <person name="Zhao F."/>
            <person name="Cao W.C."/>
        </authorList>
    </citation>
    <scope>NUCLEOTIDE SEQUENCE [LARGE SCALE GENOMIC DNA]</scope>
    <source>
        <strain evidence="4">HaeL-2018</strain>
    </source>
</reference>